<dbReference type="SUPFAM" id="SSF89360">
    <property type="entry name" value="HesB-like domain"/>
    <property type="match status" value="1"/>
</dbReference>
<gene>
    <name evidence="2" type="primary">erpA</name>
    <name evidence="2" type="ORF">JEOSCH030_00446</name>
</gene>
<dbReference type="PANTHER" id="PTHR43011:SF1">
    <property type="entry name" value="IRON-SULFUR CLUSTER ASSEMBLY 2 HOMOLOG, MITOCHONDRIAL"/>
    <property type="match status" value="1"/>
</dbReference>
<dbReference type="Proteomes" id="UP000521032">
    <property type="component" value="Unassembled WGS sequence"/>
</dbReference>
<organism evidence="2 3">
    <name type="scientific">Phocicoccus schoeneichii</name>
    <dbReference type="NCBI Taxonomy" id="1812261"/>
    <lineage>
        <taxon>Bacteria</taxon>
        <taxon>Bacillati</taxon>
        <taxon>Bacillota</taxon>
        <taxon>Bacilli</taxon>
        <taxon>Bacillales</taxon>
        <taxon>Salinicoccaceae</taxon>
        <taxon>Phocicoccus</taxon>
    </lineage>
</organism>
<protein>
    <submittedName>
        <fullName evidence="2">Iron-sulfur cluster insertion protein ErpA</fullName>
    </submittedName>
</protein>
<evidence type="ECO:0000313" key="3">
    <source>
        <dbReference type="Proteomes" id="UP000521032"/>
    </source>
</evidence>
<dbReference type="AlphaFoldDB" id="A0A6V7R7N4"/>
<reference evidence="2 3" key="1">
    <citation type="submission" date="2020-07" db="EMBL/GenBank/DDBJ databases">
        <authorList>
            <person name="Criscuolo A."/>
        </authorList>
    </citation>
    <scope>NUCLEOTIDE SEQUENCE [LARGE SCALE GENOMIC DNA]</scope>
    <source>
        <strain evidence="3">CIP 111030</strain>
    </source>
</reference>
<name>A0A6V7R7N4_9BACL</name>
<dbReference type="GO" id="GO:0016226">
    <property type="term" value="P:iron-sulfur cluster assembly"/>
    <property type="evidence" value="ECO:0007669"/>
    <property type="project" value="InterPro"/>
</dbReference>
<dbReference type="GO" id="GO:0051537">
    <property type="term" value="F:2 iron, 2 sulfur cluster binding"/>
    <property type="evidence" value="ECO:0007669"/>
    <property type="project" value="TreeGrafter"/>
</dbReference>
<evidence type="ECO:0000313" key="2">
    <source>
        <dbReference type="EMBL" id="CAD2072832.1"/>
    </source>
</evidence>
<sequence>MSQVTLTKEAAYEVKDMLEKNDMAGGYLRFKVQGGGCTGLTYGMSAEDKKNDNDLEFEYYGVKLIIDQHDIPVVDGTVIGYKQSLLGGGFTIDNPLASLSCGCGASFRTNNKKGTPSQC</sequence>
<proteinExistence type="predicted"/>
<dbReference type="EMBL" id="CAJEWE010000006">
    <property type="protein sequence ID" value="CAD2072832.1"/>
    <property type="molecule type" value="Genomic_DNA"/>
</dbReference>
<dbReference type="GO" id="GO:0005506">
    <property type="term" value="F:iron ion binding"/>
    <property type="evidence" value="ECO:0007669"/>
    <property type="project" value="TreeGrafter"/>
</dbReference>
<dbReference type="RefSeq" id="WP_186085408.1">
    <property type="nucleotide sequence ID" value="NZ_BMDB01000001.1"/>
</dbReference>
<dbReference type="InterPro" id="IPR035903">
    <property type="entry name" value="HesB-like_dom_sf"/>
</dbReference>
<dbReference type="GO" id="GO:0051539">
    <property type="term" value="F:4 iron, 4 sulfur cluster binding"/>
    <property type="evidence" value="ECO:0007669"/>
    <property type="project" value="TreeGrafter"/>
</dbReference>
<dbReference type="NCBIfam" id="TIGR00049">
    <property type="entry name" value="iron-sulfur cluster assembly accessory protein"/>
    <property type="match status" value="1"/>
</dbReference>
<feature type="domain" description="Core" evidence="1">
    <location>
        <begin position="3"/>
        <end position="104"/>
    </location>
</feature>
<dbReference type="PANTHER" id="PTHR43011">
    <property type="entry name" value="IRON-SULFUR CLUSTER ASSEMBLY 2 HOMOLOG, MITOCHONDRIAL"/>
    <property type="match status" value="1"/>
</dbReference>
<accession>A0A6V7R7N4</accession>
<evidence type="ECO:0000259" key="1">
    <source>
        <dbReference type="Pfam" id="PF01521"/>
    </source>
</evidence>
<dbReference type="InterPro" id="IPR000361">
    <property type="entry name" value="ATAP_core_dom"/>
</dbReference>
<keyword evidence="3" id="KW-1185">Reference proteome</keyword>
<dbReference type="Pfam" id="PF01521">
    <property type="entry name" value="Fe-S_biosyn"/>
    <property type="match status" value="1"/>
</dbReference>
<dbReference type="InterPro" id="IPR016092">
    <property type="entry name" value="ATAP"/>
</dbReference>
<comment type="caution">
    <text evidence="2">The sequence shown here is derived from an EMBL/GenBank/DDBJ whole genome shotgun (WGS) entry which is preliminary data.</text>
</comment>
<dbReference type="Gene3D" id="2.60.300.12">
    <property type="entry name" value="HesB-like domain"/>
    <property type="match status" value="1"/>
</dbReference>